<dbReference type="PROSITE" id="PS50157">
    <property type="entry name" value="ZINC_FINGER_C2H2_2"/>
    <property type="match status" value="2"/>
</dbReference>
<protein>
    <submittedName>
        <fullName evidence="10">Zinc finger protein 58</fullName>
    </submittedName>
</protein>
<feature type="domain" description="C2H2-type" evidence="9">
    <location>
        <begin position="10"/>
        <end position="37"/>
    </location>
</feature>
<dbReference type="FunFam" id="3.30.160.60:FF:000100">
    <property type="entry name" value="Zinc finger 45-like"/>
    <property type="match status" value="1"/>
</dbReference>
<evidence type="ECO:0000256" key="2">
    <source>
        <dbReference type="ARBA" id="ARBA00022723"/>
    </source>
</evidence>
<evidence type="ECO:0000256" key="4">
    <source>
        <dbReference type="ARBA" id="ARBA00022771"/>
    </source>
</evidence>
<dbReference type="GO" id="GO:0003700">
    <property type="term" value="F:DNA-binding transcription factor activity"/>
    <property type="evidence" value="ECO:0007669"/>
    <property type="project" value="TreeGrafter"/>
</dbReference>
<organism evidence="10">
    <name type="scientific">Cacopsylla melanoneura</name>
    <dbReference type="NCBI Taxonomy" id="428564"/>
    <lineage>
        <taxon>Eukaryota</taxon>
        <taxon>Metazoa</taxon>
        <taxon>Ecdysozoa</taxon>
        <taxon>Arthropoda</taxon>
        <taxon>Hexapoda</taxon>
        <taxon>Insecta</taxon>
        <taxon>Pterygota</taxon>
        <taxon>Neoptera</taxon>
        <taxon>Paraneoptera</taxon>
        <taxon>Hemiptera</taxon>
        <taxon>Sternorrhyncha</taxon>
        <taxon>Psylloidea</taxon>
        <taxon>Psyllidae</taxon>
        <taxon>Psyllinae</taxon>
        <taxon>Cacopsylla</taxon>
    </lineage>
</organism>
<dbReference type="InterPro" id="IPR050589">
    <property type="entry name" value="Ikaros_C2H2-ZF"/>
</dbReference>
<dbReference type="Gene3D" id="3.30.160.60">
    <property type="entry name" value="Classic Zinc Finger"/>
    <property type="match status" value="2"/>
</dbReference>
<accession>A0A8D9FHX2</accession>
<dbReference type="EMBL" id="HBUF01663179">
    <property type="protein sequence ID" value="CAG6789075.1"/>
    <property type="molecule type" value="Transcribed_RNA"/>
</dbReference>
<evidence type="ECO:0000313" key="10">
    <source>
        <dbReference type="EMBL" id="CAG6789075.1"/>
    </source>
</evidence>
<evidence type="ECO:0000256" key="8">
    <source>
        <dbReference type="PROSITE-ProRule" id="PRU00042"/>
    </source>
</evidence>
<keyword evidence="3" id="KW-0677">Repeat</keyword>
<evidence type="ECO:0000256" key="1">
    <source>
        <dbReference type="ARBA" id="ARBA00004123"/>
    </source>
</evidence>
<dbReference type="SMART" id="SM00355">
    <property type="entry name" value="ZnF_C2H2"/>
    <property type="match status" value="3"/>
</dbReference>
<dbReference type="GO" id="GO:0006357">
    <property type="term" value="P:regulation of transcription by RNA polymerase II"/>
    <property type="evidence" value="ECO:0007669"/>
    <property type="project" value="TreeGrafter"/>
</dbReference>
<keyword evidence="5" id="KW-0862">Zinc</keyword>
<evidence type="ECO:0000256" key="6">
    <source>
        <dbReference type="ARBA" id="ARBA00023125"/>
    </source>
</evidence>
<dbReference type="PROSITE" id="PS00028">
    <property type="entry name" value="ZINC_FINGER_C2H2_1"/>
    <property type="match status" value="2"/>
</dbReference>
<feature type="domain" description="C2H2-type" evidence="9">
    <location>
        <begin position="38"/>
        <end position="66"/>
    </location>
</feature>
<evidence type="ECO:0000256" key="3">
    <source>
        <dbReference type="ARBA" id="ARBA00022737"/>
    </source>
</evidence>
<reference evidence="10" key="1">
    <citation type="submission" date="2021-05" db="EMBL/GenBank/DDBJ databases">
        <authorList>
            <person name="Alioto T."/>
            <person name="Alioto T."/>
            <person name="Gomez Garrido J."/>
        </authorList>
    </citation>
    <scope>NUCLEOTIDE SEQUENCE</scope>
</reference>
<dbReference type="PANTHER" id="PTHR24404:SF114">
    <property type="entry name" value="KLUMPFUSS, ISOFORM B-RELATED"/>
    <property type="match status" value="1"/>
</dbReference>
<dbReference type="SUPFAM" id="SSF57667">
    <property type="entry name" value="beta-beta-alpha zinc fingers"/>
    <property type="match status" value="1"/>
</dbReference>
<dbReference type="InterPro" id="IPR013087">
    <property type="entry name" value="Znf_C2H2_type"/>
</dbReference>
<proteinExistence type="predicted"/>
<dbReference type="InterPro" id="IPR036236">
    <property type="entry name" value="Znf_C2H2_sf"/>
</dbReference>
<keyword evidence="7" id="KW-0539">Nucleus</keyword>
<keyword evidence="2" id="KW-0479">Metal-binding</keyword>
<keyword evidence="6" id="KW-0238">DNA-binding</keyword>
<dbReference type="GO" id="GO:0000978">
    <property type="term" value="F:RNA polymerase II cis-regulatory region sequence-specific DNA binding"/>
    <property type="evidence" value="ECO:0007669"/>
    <property type="project" value="TreeGrafter"/>
</dbReference>
<evidence type="ECO:0000256" key="7">
    <source>
        <dbReference type="ARBA" id="ARBA00023242"/>
    </source>
</evidence>
<comment type="subcellular location">
    <subcellularLocation>
        <location evidence="1">Nucleus</location>
    </subcellularLocation>
</comment>
<dbReference type="PANTHER" id="PTHR24404">
    <property type="entry name" value="ZINC FINGER PROTEIN"/>
    <property type="match status" value="1"/>
</dbReference>
<name>A0A8D9FHX2_9HEMI</name>
<dbReference type="Pfam" id="PF00096">
    <property type="entry name" value="zf-C2H2"/>
    <property type="match status" value="1"/>
</dbReference>
<dbReference type="AlphaFoldDB" id="A0A8D9FHX2"/>
<dbReference type="GO" id="GO:0008270">
    <property type="term" value="F:zinc ion binding"/>
    <property type="evidence" value="ECO:0007669"/>
    <property type="project" value="UniProtKB-KW"/>
</dbReference>
<keyword evidence="4 8" id="KW-0863">Zinc-finger</keyword>
<evidence type="ECO:0000256" key="5">
    <source>
        <dbReference type="ARBA" id="ARBA00022833"/>
    </source>
</evidence>
<sequence>MFCHKGQRPIKCEVCGIGLLSKSHLSEHRILHTGIKPFACDKCGTRFAKKWNLKVHRKKLHGLDDIISEKIVPGDAKLHTMDDVTEKSVPGGGKCEEKPAPAVVVDIIRPAVQNEQPSPYKCTLCPFYSMQKTLLEQHWVQEHSRYNLAAAAYSSYVQYIEPYTSIINNTI</sequence>
<dbReference type="GO" id="GO:0005634">
    <property type="term" value="C:nucleus"/>
    <property type="evidence" value="ECO:0007669"/>
    <property type="project" value="UniProtKB-SubCell"/>
</dbReference>
<evidence type="ECO:0000259" key="9">
    <source>
        <dbReference type="PROSITE" id="PS50157"/>
    </source>
</evidence>